<keyword evidence="3" id="KW-1185">Reference proteome</keyword>
<reference evidence="3" key="1">
    <citation type="submission" date="2020-05" db="EMBL/GenBank/DDBJ databases">
        <title>Frigoriglobus tundricola gen. nov., sp. nov., a psychrotolerant cellulolytic planctomycete of the family Gemmataceae with two divergent copies of 16S rRNA gene.</title>
        <authorList>
            <person name="Kulichevskaya I.S."/>
            <person name="Ivanova A.A."/>
            <person name="Naumoff D.G."/>
            <person name="Beletsky A.V."/>
            <person name="Rijpstra W.I.C."/>
            <person name="Sinninghe Damste J.S."/>
            <person name="Mardanov A.V."/>
            <person name="Ravin N.V."/>
            <person name="Dedysh S.N."/>
        </authorList>
    </citation>
    <scope>NUCLEOTIDE SEQUENCE [LARGE SCALE GENOMIC DNA]</scope>
    <source>
        <strain evidence="3">PL17</strain>
    </source>
</reference>
<gene>
    <name evidence="2" type="ORF">FTUN_7240</name>
</gene>
<dbReference type="EMBL" id="CP053452">
    <property type="protein sequence ID" value="QJW99622.1"/>
    <property type="molecule type" value="Genomic_DNA"/>
</dbReference>
<dbReference type="AlphaFoldDB" id="A0A6M5Z339"/>
<organism evidence="2 3">
    <name type="scientific">Frigoriglobus tundricola</name>
    <dbReference type="NCBI Taxonomy" id="2774151"/>
    <lineage>
        <taxon>Bacteria</taxon>
        <taxon>Pseudomonadati</taxon>
        <taxon>Planctomycetota</taxon>
        <taxon>Planctomycetia</taxon>
        <taxon>Gemmatales</taxon>
        <taxon>Gemmataceae</taxon>
        <taxon>Frigoriglobus</taxon>
    </lineage>
</organism>
<accession>A0A6M5Z339</accession>
<sequence>MSTLNLPILKEPTDPDPPVRRPGTLDGERTRPGAVSLRV</sequence>
<feature type="region of interest" description="Disordered" evidence="1">
    <location>
        <begin position="1"/>
        <end position="39"/>
    </location>
</feature>
<proteinExistence type="predicted"/>
<evidence type="ECO:0000256" key="1">
    <source>
        <dbReference type="SAM" id="MobiDB-lite"/>
    </source>
</evidence>
<evidence type="ECO:0000313" key="3">
    <source>
        <dbReference type="Proteomes" id="UP000503447"/>
    </source>
</evidence>
<dbReference type="Proteomes" id="UP000503447">
    <property type="component" value="Chromosome"/>
</dbReference>
<protein>
    <submittedName>
        <fullName evidence="2">Uncharacterized protein</fullName>
    </submittedName>
</protein>
<name>A0A6M5Z339_9BACT</name>
<evidence type="ECO:0000313" key="2">
    <source>
        <dbReference type="EMBL" id="QJW99622.1"/>
    </source>
</evidence>
<dbReference type="KEGG" id="ftj:FTUN_7240"/>